<organism evidence="3 4">
    <name type="scientific">Streptomyces aidingensis</name>
    <dbReference type="NCBI Taxonomy" id="910347"/>
    <lineage>
        <taxon>Bacteria</taxon>
        <taxon>Bacillati</taxon>
        <taxon>Actinomycetota</taxon>
        <taxon>Actinomycetes</taxon>
        <taxon>Kitasatosporales</taxon>
        <taxon>Streptomycetaceae</taxon>
        <taxon>Streptomyces</taxon>
    </lineage>
</organism>
<feature type="compositionally biased region" description="Basic and acidic residues" evidence="1">
    <location>
        <begin position="305"/>
        <end position="317"/>
    </location>
</feature>
<keyword evidence="4" id="KW-1185">Reference proteome</keyword>
<feature type="compositionally biased region" description="Polar residues" evidence="1">
    <location>
        <begin position="268"/>
        <end position="280"/>
    </location>
</feature>
<name>A0A1I1E896_9ACTN</name>
<keyword evidence="2" id="KW-0472">Membrane</keyword>
<evidence type="ECO:0000256" key="1">
    <source>
        <dbReference type="SAM" id="MobiDB-lite"/>
    </source>
</evidence>
<keyword evidence="2" id="KW-0812">Transmembrane</keyword>
<dbReference type="AlphaFoldDB" id="A0A1I1E896"/>
<feature type="region of interest" description="Disordered" evidence="1">
    <location>
        <begin position="83"/>
        <end position="120"/>
    </location>
</feature>
<protein>
    <recommendedName>
        <fullName evidence="5">PknH-like extracellular domain-containing protein</fullName>
    </recommendedName>
</protein>
<evidence type="ECO:0000256" key="2">
    <source>
        <dbReference type="SAM" id="Phobius"/>
    </source>
</evidence>
<dbReference type="Proteomes" id="UP000199207">
    <property type="component" value="Unassembled WGS sequence"/>
</dbReference>
<feature type="region of interest" description="Disordered" evidence="1">
    <location>
        <begin position="262"/>
        <end position="317"/>
    </location>
</feature>
<sequence>MSHGQWGNGGPQPPQYPQQQYPQWQSGQPAAPQTPATPDWGALAEEAERTGRRRRWLLIGGGALAALAIGTGVALAIVNQGGGGNGSGASSSELPTTDDLPAETTHPEPSFQETTLPPIPQPVEFISDADKDLAPFTQEGFFAGETMAVEGREYARRALHTAEGCAGAGTPELTAVLQDSGCLTMLRATYTTGGVAVTVGVAQFPGEAEAEAAKEAAGLSGGAAHLLPLSGGGVAEFCDRGGCRVSRNQIGRYVYLTIAGNADGTPDSGDNTPAQQASRDGNTHAHARIVQRGESQASASAEALVQERNRQDEDGDG</sequence>
<feature type="compositionally biased region" description="Low complexity" evidence="1">
    <location>
        <begin position="17"/>
        <end position="39"/>
    </location>
</feature>
<evidence type="ECO:0008006" key="5">
    <source>
        <dbReference type="Google" id="ProtNLM"/>
    </source>
</evidence>
<accession>A0A1I1E896</accession>
<dbReference type="STRING" id="910347.SAMN05421773_101184"/>
<dbReference type="RefSeq" id="WP_093836648.1">
    <property type="nucleotide sequence ID" value="NZ_FOLM01000001.1"/>
</dbReference>
<feature type="region of interest" description="Disordered" evidence="1">
    <location>
        <begin position="1"/>
        <end position="39"/>
    </location>
</feature>
<dbReference type="EMBL" id="FOLM01000001">
    <property type="protein sequence ID" value="SFB83314.1"/>
    <property type="molecule type" value="Genomic_DNA"/>
</dbReference>
<proteinExistence type="predicted"/>
<keyword evidence="2" id="KW-1133">Transmembrane helix</keyword>
<evidence type="ECO:0000313" key="3">
    <source>
        <dbReference type="EMBL" id="SFB83314.1"/>
    </source>
</evidence>
<feature type="compositionally biased region" description="Gly residues" evidence="1">
    <location>
        <begin position="1"/>
        <end position="10"/>
    </location>
</feature>
<evidence type="ECO:0000313" key="4">
    <source>
        <dbReference type="Proteomes" id="UP000199207"/>
    </source>
</evidence>
<feature type="transmembrane region" description="Helical" evidence="2">
    <location>
        <begin position="56"/>
        <end position="78"/>
    </location>
</feature>
<dbReference type="OrthoDB" id="3874183at2"/>
<gene>
    <name evidence="3" type="ORF">SAMN05421773_101184</name>
</gene>
<reference evidence="3 4" key="1">
    <citation type="submission" date="2016-10" db="EMBL/GenBank/DDBJ databases">
        <authorList>
            <person name="de Groot N.N."/>
        </authorList>
    </citation>
    <scope>NUCLEOTIDE SEQUENCE [LARGE SCALE GENOMIC DNA]</scope>
    <source>
        <strain evidence="3 4">CGMCC 4.5739</strain>
    </source>
</reference>